<dbReference type="Pfam" id="PF07637">
    <property type="entry name" value="PSD5"/>
    <property type="match status" value="1"/>
</dbReference>
<evidence type="ECO:0000259" key="1">
    <source>
        <dbReference type="Pfam" id="PF07624"/>
    </source>
</evidence>
<evidence type="ECO:0000259" key="3">
    <source>
        <dbReference type="Pfam" id="PF07627"/>
    </source>
</evidence>
<dbReference type="InterPro" id="IPR013043">
    <property type="entry name" value="DUF1595"/>
</dbReference>
<organism evidence="7 8">
    <name type="scientific">Lignipirellula cremea</name>
    <dbReference type="NCBI Taxonomy" id="2528010"/>
    <lineage>
        <taxon>Bacteria</taxon>
        <taxon>Pseudomonadati</taxon>
        <taxon>Planctomycetota</taxon>
        <taxon>Planctomycetia</taxon>
        <taxon>Pirellulales</taxon>
        <taxon>Pirellulaceae</taxon>
        <taxon>Lignipirellula</taxon>
    </lineage>
</organism>
<feature type="domain" description="Cytochrome C Planctomycete-type" evidence="5">
    <location>
        <begin position="69"/>
        <end position="115"/>
    </location>
</feature>
<feature type="domain" description="DUF1595" evidence="6">
    <location>
        <begin position="417"/>
        <end position="473"/>
    </location>
</feature>
<dbReference type="Pfam" id="PF07631">
    <property type="entry name" value="PSD4"/>
    <property type="match status" value="1"/>
</dbReference>
<dbReference type="InterPro" id="IPR013042">
    <property type="entry name" value="DUF1592"/>
</dbReference>
<gene>
    <name evidence="7" type="ORF">Pla8534_24350</name>
</gene>
<dbReference type="InterPro" id="IPR013036">
    <property type="entry name" value="DUF1587"/>
</dbReference>
<evidence type="ECO:0000313" key="7">
    <source>
        <dbReference type="EMBL" id="QDU94642.1"/>
    </source>
</evidence>
<dbReference type="InterPro" id="IPR013039">
    <property type="entry name" value="DUF1588"/>
</dbReference>
<sequence length="829" mass="92106">MAFDYQLAAGWCSMRCSRRPFFRFRRVCLLLLPGVLALLLAPGLAVRNSRAAETAGDAAPLRHFLATRCYKCHGPEKQQGDFRLDTLADPGQSKAAADTWETVAEMIESGDMPPAKEPRPAADEAKQMVRLIADALARTAGPRPIALRRMNRREYENTVHDLLGVDTPLADLLPQDGNSQGFDNVADGLSISPILMERYLEAADTAFGDVIRKIKPLPPAVRRMEIMENDSNRDSVDKKKGGVIEVASSLVKFTPGWPPVRVDDIHPIEGGVYRCRIAVWPHDPSDRTLAMAVYVGPLFGPAVRDFMGIFDVTGTPENPRIIEFTAPMEEGESLHLVPWIYPNHVSWRDTHEPQPGVGVLWAESYGPLDQAWPSESQQKLFGDSPTITMEEGASIYMRHRKGVKLHHVVSSQPEADAERILRDFIPRAFRRPVSDAEAEPFVRFTLSRLAAGRSFEEAIRAGVSAVLCSPKFLLLNRESQIDDYSLASRMSYYLWSTMPDDELLQLAAAGKLSDPQVRHAQVERMLKDPRSQQFVSNFTGQWLSLRELEFTSPDPKLYPEFDTMLQVSMQQETEGFFRHLLQNNLSVMNFIDSDFAVLNERIARHYGIADVKGHEHFRVTPLPEDSIRGGVLTQASLLKVTANGTNSSPVIRGVWVLDHLLGQPAPPPPPGIPAVEPDIRGAQTIREQLDKHRSLESCARCHVRIDPPGFALECFDPIGSERTHYRSLGAGEAVRHKSYKIGLPVELDGVTADGKPFKDFREFRALLLQEREQVASAIAEKLLVYGTGRPLHAGDKAAIDAVVAAAAKEDLGLRSMVHAVVDSELFLTP</sequence>
<evidence type="ECO:0000259" key="4">
    <source>
        <dbReference type="Pfam" id="PF07631"/>
    </source>
</evidence>
<dbReference type="Pfam" id="PF07624">
    <property type="entry name" value="PSD2"/>
    <property type="match status" value="1"/>
</dbReference>
<evidence type="ECO:0000259" key="6">
    <source>
        <dbReference type="Pfam" id="PF07637"/>
    </source>
</evidence>
<accession>A0A518DS34</accession>
<evidence type="ECO:0000313" key="8">
    <source>
        <dbReference type="Proteomes" id="UP000317648"/>
    </source>
</evidence>
<dbReference type="Pfam" id="PF07635">
    <property type="entry name" value="PSCyt1"/>
    <property type="match status" value="1"/>
</dbReference>
<dbReference type="Proteomes" id="UP000317648">
    <property type="component" value="Chromosome"/>
</dbReference>
<name>A0A518DS34_9BACT</name>
<dbReference type="EMBL" id="CP036433">
    <property type="protein sequence ID" value="QDU94642.1"/>
    <property type="molecule type" value="Genomic_DNA"/>
</dbReference>
<feature type="domain" description="DUF1585" evidence="1">
    <location>
        <begin position="753"/>
        <end position="826"/>
    </location>
</feature>
<keyword evidence="8" id="KW-1185">Reference proteome</keyword>
<dbReference type="Pfam" id="PF07626">
    <property type="entry name" value="PSD3"/>
    <property type="match status" value="1"/>
</dbReference>
<evidence type="ECO:0000259" key="5">
    <source>
        <dbReference type="Pfam" id="PF07635"/>
    </source>
</evidence>
<dbReference type="InterPro" id="IPR011478">
    <property type="entry name" value="DUF1585"/>
</dbReference>
<dbReference type="InterPro" id="IPR011429">
    <property type="entry name" value="Cyt_c_Planctomycete-type"/>
</dbReference>
<dbReference type="Pfam" id="PF07627">
    <property type="entry name" value="PSCyt3"/>
    <property type="match status" value="1"/>
</dbReference>
<protein>
    <submittedName>
        <fullName evidence="7">Planctomycete cytochrome C</fullName>
    </submittedName>
</protein>
<dbReference type="KEGG" id="lcre:Pla8534_24350"/>
<proteinExistence type="predicted"/>
<dbReference type="AlphaFoldDB" id="A0A518DS34"/>
<dbReference type="OrthoDB" id="175242at2"/>
<feature type="domain" description="DUF1592" evidence="4">
    <location>
        <begin position="481"/>
        <end position="608"/>
    </location>
</feature>
<evidence type="ECO:0000259" key="2">
    <source>
        <dbReference type="Pfam" id="PF07626"/>
    </source>
</evidence>
<feature type="domain" description="DUF1587" evidence="2">
    <location>
        <begin position="148"/>
        <end position="211"/>
    </location>
</feature>
<feature type="domain" description="DUF1588" evidence="3">
    <location>
        <begin position="628"/>
        <end position="724"/>
    </location>
</feature>
<reference evidence="7 8" key="1">
    <citation type="submission" date="2019-02" db="EMBL/GenBank/DDBJ databases">
        <title>Deep-cultivation of Planctomycetes and their phenomic and genomic characterization uncovers novel biology.</title>
        <authorList>
            <person name="Wiegand S."/>
            <person name="Jogler M."/>
            <person name="Boedeker C."/>
            <person name="Pinto D."/>
            <person name="Vollmers J."/>
            <person name="Rivas-Marin E."/>
            <person name="Kohn T."/>
            <person name="Peeters S.H."/>
            <person name="Heuer A."/>
            <person name="Rast P."/>
            <person name="Oberbeckmann S."/>
            <person name="Bunk B."/>
            <person name="Jeske O."/>
            <person name="Meyerdierks A."/>
            <person name="Storesund J.E."/>
            <person name="Kallscheuer N."/>
            <person name="Luecker S."/>
            <person name="Lage O.M."/>
            <person name="Pohl T."/>
            <person name="Merkel B.J."/>
            <person name="Hornburger P."/>
            <person name="Mueller R.-W."/>
            <person name="Bruemmer F."/>
            <person name="Labrenz M."/>
            <person name="Spormann A.M."/>
            <person name="Op den Camp H."/>
            <person name="Overmann J."/>
            <person name="Amann R."/>
            <person name="Jetten M.S.M."/>
            <person name="Mascher T."/>
            <person name="Medema M.H."/>
            <person name="Devos D.P."/>
            <person name="Kaster A.-K."/>
            <person name="Ovreas L."/>
            <person name="Rohde M."/>
            <person name="Galperin M.Y."/>
            <person name="Jogler C."/>
        </authorList>
    </citation>
    <scope>NUCLEOTIDE SEQUENCE [LARGE SCALE GENOMIC DNA]</scope>
    <source>
        <strain evidence="7 8">Pla85_3_4</strain>
    </source>
</reference>